<evidence type="ECO:0000313" key="2">
    <source>
        <dbReference type="Proteomes" id="UP000077266"/>
    </source>
</evidence>
<reference evidence="1 2" key="1">
    <citation type="journal article" date="2016" name="Mol. Biol. Evol.">
        <title>Comparative Genomics of Early-Diverging Mushroom-Forming Fungi Provides Insights into the Origins of Lignocellulose Decay Capabilities.</title>
        <authorList>
            <person name="Nagy L.G."/>
            <person name="Riley R."/>
            <person name="Tritt A."/>
            <person name="Adam C."/>
            <person name="Daum C."/>
            <person name="Floudas D."/>
            <person name="Sun H."/>
            <person name="Yadav J.S."/>
            <person name="Pangilinan J."/>
            <person name="Larsson K.H."/>
            <person name="Matsuura K."/>
            <person name="Barry K."/>
            <person name="Labutti K."/>
            <person name="Kuo R."/>
            <person name="Ohm R.A."/>
            <person name="Bhattacharya S.S."/>
            <person name="Shirouzu T."/>
            <person name="Yoshinaga Y."/>
            <person name="Martin F.M."/>
            <person name="Grigoriev I.V."/>
            <person name="Hibbett D.S."/>
        </authorList>
    </citation>
    <scope>NUCLEOTIDE SEQUENCE [LARGE SCALE GENOMIC DNA]</scope>
    <source>
        <strain evidence="1 2">HHB12029</strain>
    </source>
</reference>
<proteinExistence type="predicted"/>
<dbReference type="AlphaFoldDB" id="A0A166AF36"/>
<accession>A0A166AF36</accession>
<dbReference type="EMBL" id="KV426030">
    <property type="protein sequence ID" value="KZV91309.1"/>
    <property type="molecule type" value="Genomic_DNA"/>
</dbReference>
<sequence length="369" mass="39229">MESCTKFSLVLGATLVAVTTHLRGSGHSSRSSLLATPSPMPSQFSPPLYIQHAQLAQNYAAPTGFAPPSLYSLVPTATFAYIRLIAACLVSYITRIVDLARQFRATADPETVFTCIFVVVLLAARPDFRYAVRTAYGNLATCIRPALRRATAIVAAEVHFTWRVLLFNIGYISHMDYIPSTAVDNTLEEEPVIVTLRSQYSDLIVSAVDGPDSPFLRTAPLSPLPGNELVLNGVQELYRSLPPAETSLAGVSGPLSPNAIPFVPPRAMDPVSGNAADASSSLLNASGSGDGPAHGTTIDLYLTAATTTTIHPLGVSLADDDLAGSHYPPTISDPLSLAPNALAVNTSGIYYSDSRPLNPLSSQQYVYSY</sequence>
<dbReference type="InParanoid" id="A0A166AF36"/>
<gene>
    <name evidence="1" type="ORF">EXIGLDRAFT_719443</name>
</gene>
<name>A0A166AF36_EXIGL</name>
<keyword evidence="2" id="KW-1185">Reference proteome</keyword>
<feature type="non-terminal residue" evidence="1">
    <location>
        <position position="369"/>
    </location>
</feature>
<dbReference type="Proteomes" id="UP000077266">
    <property type="component" value="Unassembled WGS sequence"/>
</dbReference>
<evidence type="ECO:0000313" key="1">
    <source>
        <dbReference type="EMBL" id="KZV91309.1"/>
    </source>
</evidence>
<organism evidence="1 2">
    <name type="scientific">Exidia glandulosa HHB12029</name>
    <dbReference type="NCBI Taxonomy" id="1314781"/>
    <lineage>
        <taxon>Eukaryota</taxon>
        <taxon>Fungi</taxon>
        <taxon>Dikarya</taxon>
        <taxon>Basidiomycota</taxon>
        <taxon>Agaricomycotina</taxon>
        <taxon>Agaricomycetes</taxon>
        <taxon>Auriculariales</taxon>
        <taxon>Exidiaceae</taxon>
        <taxon>Exidia</taxon>
    </lineage>
</organism>
<protein>
    <submittedName>
        <fullName evidence="1">Uncharacterized protein</fullName>
    </submittedName>
</protein>